<evidence type="ECO:0000256" key="2">
    <source>
        <dbReference type="ARBA" id="ARBA00022475"/>
    </source>
</evidence>
<keyword evidence="2" id="KW-1003">Cell membrane</keyword>
<dbReference type="GO" id="GO:0007155">
    <property type="term" value="P:cell adhesion"/>
    <property type="evidence" value="ECO:0007669"/>
    <property type="project" value="UniProtKB-KW"/>
</dbReference>
<dbReference type="CTD" id="976"/>
<dbReference type="Proteomes" id="UP000515203">
    <property type="component" value="Unplaced"/>
</dbReference>
<evidence type="ECO:0000256" key="16">
    <source>
        <dbReference type="SAM" id="SignalP"/>
    </source>
</evidence>
<dbReference type="FunFam" id="2.60.220.50:FF:000007">
    <property type="entry name" value="Adhesion G protein-coupled receptor E5"/>
    <property type="match status" value="1"/>
</dbReference>
<feature type="chain" id="PRO_5028041348" evidence="16">
    <location>
        <begin position="20"/>
        <end position="849"/>
    </location>
</feature>
<feature type="transmembrane region" description="Helical" evidence="15">
    <location>
        <begin position="634"/>
        <end position="655"/>
    </location>
</feature>
<evidence type="ECO:0000313" key="20">
    <source>
        <dbReference type="Proteomes" id="UP000515203"/>
    </source>
</evidence>
<evidence type="ECO:0000256" key="13">
    <source>
        <dbReference type="PROSITE-ProRule" id="PRU00076"/>
    </source>
</evidence>
<evidence type="ECO:0000256" key="7">
    <source>
        <dbReference type="ARBA" id="ARBA00022837"/>
    </source>
</evidence>
<dbReference type="GO" id="GO:0007166">
    <property type="term" value="P:cell surface receptor signaling pathway"/>
    <property type="evidence" value="ECO:0007669"/>
    <property type="project" value="InterPro"/>
</dbReference>
<dbReference type="Gene3D" id="2.60.220.50">
    <property type="match status" value="1"/>
</dbReference>
<dbReference type="PROSITE" id="PS01187">
    <property type="entry name" value="EGF_CA"/>
    <property type="match status" value="2"/>
</dbReference>
<feature type="domain" description="GAIN-B" evidence="18">
    <location>
        <begin position="378"/>
        <end position="556"/>
    </location>
</feature>
<evidence type="ECO:0000256" key="15">
    <source>
        <dbReference type="SAM" id="Phobius"/>
    </source>
</evidence>
<dbReference type="PROSITE" id="PS50026">
    <property type="entry name" value="EGF_3"/>
    <property type="match status" value="3"/>
</dbReference>
<evidence type="ECO:0000256" key="11">
    <source>
        <dbReference type="ARBA" id="ARBA00023157"/>
    </source>
</evidence>
<dbReference type="InterPro" id="IPR003056">
    <property type="entry name" value="GPCR_2_ADGRE2_ADGRE5"/>
</dbReference>
<feature type="transmembrane region" description="Helical" evidence="15">
    <location>
        <begin position="706"/>
        <end position="729"/>
    </location>
</feature>
<keyword evidence="9 15" id="KW-1133">Transmembrane helix</keyword>
<dbReference type="Pfam" id="PF01825">
    <property type="entry name" value="GPS"/>
    <property type="match status" value="1"/>
</dbReference>
<dbReference type="PROSITE" id="PS00010">
    <property type="entry name" value="ASX_HYDROXYL"/>
    <property type="match status" value="3"/>
</dbReference>
<evidence type="ECO:0000256" key="10">
    <source>
        <dbReference type="ARBA" id="ARBA00023136"/>
    </source>
</evidence>
<dbReference type="InterPro" id="IPR000203">
    <property type="entry name" value="GPS"/>
</dbReference>
<dbReference type="PROSITE" id="PS50261">
    <property type="entry name" value="G_PROTEIN_RECEP_F2_4"/>
    <property type="match status" value="1"/>
</dbReference>
<dbReference type="GO" id="GO:0005509">
    <property type="term" value="F:calcium ion binding"/>
    <property type="evidence" value="ECO:0007669"/>
    <property type="project" value="InterPro"/>
</dbReference>
<dbReference type="GO" id="GO:0007189">
    <property type="term" value="P:adenylate cyclase-activating G protein-coupled receptor signaling pathway"/>
    <property type="evidence" value="ECO:0007669"/>
    <property type="project" value="TreeGrafter"/>
</dbReference>
<feature type="domain" description="G-protein coupled receptors family 2 profile 2" evidence="19">
    <location>
        <begin position="560"/>
        <end position="806"/>
    </location>
</feature>
<keyword evidence="8" id="KW-0130">Cell adhesion</keyword>
<dbReference type="FunFam" id="2.10.25.10:FF:000038">
    <property type="entry name" value="Fibrillin 2"/>
    <property type="match status" value="2"/>
</dbReference>
<keyword evidence="4 15" id="KW-0812">Transmembrane</keyword>
<keyword evidence="3 13" id="KW-0245">EGF-like domain</keyword>
<dbReference type="FunCoup" id="A0A6P6EU64">
    <property type="interactions" value="166"/>
</dbReference>
<feature type="compositionally biased region" description="Polar residues" evidence="14">
    <location>
        <begin position="152"/>
        <end position="163"/>
    </location>
</feature>
<evidence type="ECO:0000256" key="8">
    <source>
        <dbReference type="ARBA" id="ARBA00022889"/>
    </source>
</evidence>
<evidence type="ECO:0000259" key="17">
    <source>
        <dbReference type="PROSITE" id="PS50026"/>
    </source>
</evidence>
<feature type="domain" description="EGF-like" evidence="17">
    <location>
        <begin position="61"/>
        <end position="100"/>
    </location>
</feature>
<feature type="transmembrane region" description="Helical" evidence="15">
    <location>
        <begin position="785"/>
        <end position="805"/>
    </location>
</feature>
<organism evidence="20 21">
    <name type="scientific">Octodon degus</name>
    <name type="common">Degu</name>
    <name type="synonym">Sciurus degus</name>
    <dbReference type="NCBI Taxonomy" id="10160"/>
    <lineage>
        <taxon>Eukaryota</taxon>
        <taxon>Metazoa</taxon>
        <taxon>Chordata</taxon>
        <taxon>Craniata</taxon>
        <taxon>Vertebrata</taxon>
        <taxon>Euteleostomi</taxon>
        <taxon>Mammalia</taxon>
        <taxon>Eutheria</taxon>
        <taxon>Euarchontoglires</taxon>
        <taxon>Glires</taxon>
        <taxon>Rodentia</taxon>
        <taxon>Hystricomorpha</taxon>
        <taxon>Octodontidae</taxon>
        <taxon>Octodon</taxon>
    </lineage>
</organism>
<dbReference type="Pfam" id="PF07645">
    <property type="entry name" value="EGF_CA"/>
    <property type="match status" value="3"/>
</dbReference>
<dbReference type="InterPro" id="IPR000832">
    <property type="entry name" value="GPCR_2_secretin-like"/>
</dbReference>
<sequence>MEAPRLLLVLCVLLSLSEAREQNNMGCTLRCPDNSTCFNNSCVCKAGFSPEHISITDSCDDINECVPPNSVNCGPFADCKNTVGSYYCECSPGYKLKTGATKFMNLSENTCHETTTPATLGSAVPTNFPEVPVTMDPRTQAGSSGRRIEDVNQPTQDHSTCQGPSEGKSICNCSPGFKFTPEGPRQCTDVNECMSGQKPCHNTTHCINTAGSFQCKCRRGWKPVPGSRDGPPDTICEEVDECATGQHECHNSTTCVNSVGSYRCRCRPGWKPMPGFRNGPKNTTCQEIPFPVWRLPSGISSKNLSAFLDKVQGLSRDLKSQAAEQIIKKFVGVVDGLLEAPGDIKNLSQRDTHRVATWLLSYLEHILRSLAQALPEGSLTYSSPSGTELSLVVKESGSGNVTAGQGHARMLLDWAVVAGAEDSSHAVVGMLSSQHMEKWLANASLALEPEKLVQLTEAKERPVHGARATLLSAVNSVFLSNTNTDKLASPVTFAFSHRPEEPGTELICAFWKNDSSGNGHWATTGCRRLGSGKNSTTCQCNHLSSFAVLMAHYQLEDWKLTLITKVGLSVSLICLLLCIITFLLVRPIQSSRTTVHLHLCICLFVGSTVFLAGIENEGGEVGLRCRLVAGLLHYFFLAAFCWMSLEGVELYFLVVRVFQGQGLATRWQCLIGYGVPLIIVAISAAANSSGYGHTAHCWLDPKRGFLWSFLGPLTFVILCNAIIFVVTVWKLTEKFSEINPDMKKLRKARVVTITAVAQLFVLGCTWGFGLFLFSPESWHDTVLTYVFTVLNCLQGTFLFLLHCLLNKKVRAEYRKWACAVTGNKYSEFASSTGSTSQQTRALRPSESGI</sequence>
<evidence type="ECO:0000256" key="3">
    <source>
        <dbReference type="ARBA" id="ARBA00022536"/>
    </source>
</evidence>
<feature type="domain" description="EGF-like" evidence="17">
    <location>
        <begin position="238"/>
        <end position="277"/>
    </location>
</feature>
<feature type="signal peptide" evidence="16">
    <location>
        <begin position="1"/>
        <end position="19"/>
    </location>
</feature>
<comment type="caution">
    <text evidence="13">Lacks conserved residue(s) required for the propagation of feature annotation.</text>
</comment>
<keyword evidence="10 15" id="KW-0472">Membrane</keyword>
<dbReference type="SMART" id="SM00181">
    <property type="entry name" value="EGF"/>
    <property type="match status" value="4"/>
</dbReference>
<feature type="transmembrane region" description="Helical" evidence="15">
    <location>
        <begin position="566"/>
        <end position="585"/>
    </location>
</feature>
<dbReference type="InterPro" id="IPR049883">
    <property type="entry name" value="NOTCH1_EGF-like"/>
</dbReference>
<comment type="subcellular location">
    <subcellularLocation>
        <location evidence="1">Cell membrane</location>
        <topology evidence="1">Multi-pass membrane protein</topology>
    </subcellularLocation>
</comment>
<evidence type="ECO:0000259" key="18">
    <source>
        <dbReference type="PROSITE" id="PS50221"/>
    </source>
</evidence>
<dbReference type="InParanoid" id="A0A6P6EU64"/>
<proteinExistence type="predicted"/>
<dbReference type="PRINTS" id="PR01278">
    <property type="entry name" value="CD97PROTEIN"/>
</dbReference>
<dbReference type="PROSITE" id="PS50221">
    <property type="entry name" value="GAIN_B"/>
    <property type="match status" value="1"/>
</dbReference>
<dbReference type="SUPFAM" id="SSF57196">
    <property type="entry name" value="EGF/Laminin"/>
    <property type="match status" value="3"/>
</dbReference>
<feature type="domain" description="EGF-like" evidence="17">
    <location>
        <begin position="189"/>
        <end position="227"/>
    </location>
</feature>
<feature type="transmembrane region" description="Helical" evidence="15">
    <location>
        <begin position="597"/>
        <end position="614"/>
    </location>
</feature>
<dbReference type="RefSeq" id="XP_023575870.1">
    <property type="nucleotide sequence ID" value="XM_023720102.1"/>
</dbReference>
<dbReference type="SMART" id="SM00303">
    <property type="entry name" value="GPS"/>
    <property type="match status" value="1"/>
</dbReference>
<feature type="transmembrane region" description="Helical" evidence="15">
    <location>
        <begin position="750"/>
        <end position="773"/>
    </location>
</feature>
<dbReference type="InterPro" id="IPR001881">
    <property type="entry name" value="EGF-like_Ca-bd_dom"/>
</dbReference>
<dbReference type="PANTHER" id="PTHR12011">
    <property type="entry name" value="ADHESION G-PROTEIN COUPLED RECEPTOR"/>
    <property type="match status" value="1"/>
</dbReference>
<dbReference type="GeneID" id="101575595"/>
<evidence type="ECO:0000259" key="19">
    <source>
        <dbReference type="PROSITE" id="PS50261"/>
    </source>
</evidence>
<evidence type="ECO:0000256" key="14">
    <source>
        <dbReference type="SAM" id="MobiDB-lite"/>
    </source>
</evidence>
<dbReference type="AlphaFoldDB" id="A0A6P6EU64"/>
<dbReference type="InterPro" id="IPR017981">
    <property type="entry name" value="GPCR_2-like_7TM"/>
</dbReference>
<dbReference type="PANTHER" id="PTHR12011:SF348">
    <property type="entry name" value="ADHESION G PROTEIN-COUPLED RECEPTOR E5"/>
    <property type="match status" value="1"/>
</dbReference>
<gene>
    <name evidence="21" type="primary">Adgre5</name>
</gene>
<dbReference type="SMART" id="SM00179">
    <property type="entry name" value="EGF_CA"/>
    <property type="match status" value="3"/>
</dbReference>
<evidence type="ECO:0000256" key="4">
    <source>
        <dbReference type="ARBA" id="ARBA00022692"/>
    </source>
</evidence>
<dbReference type="InterPro" id="IPR057244">
    <property type="entry name" value="GAIN_B"/>
</dbReference>
<dbReference type="Gene3D" id="2.10.25.10">
    <property type="entry name" value="Laminin"/>
    <property type="match status" value="4"/>
</dbReference>
<dbReference type="Pfam" id="PF00002">
    <property type="entry name" value="7tm_2"/>
    <property type="match status" value="1"/>
</dbReference>
<dbReference type="Gene3D" id="1.20.1070.10">
    <property type="entry name" value="Rhodopsin 7-helix transmembrane proteins"/>
    <property type="match status" value="1"/>
</dbReference>
<dbReference type="FunFam" id="1.20.1070.10:FF:000136">
    <property type="entry name" value="Adhesion G protein-coupled receptor E5"/>
    <property type="match status" value="1"/>
</dbReference>
<feature type="region of interest" description="Disordered" evidence="14">
    <location>
        <begin position="137"/>
        <end position="163"/>
    </location>
</feature>
<dbReference type="PRINTS" id="PR00249">
    <property type="entry name" value="GPCRSECRETIN"/>
</dbReference>
<reference evidence="21" key="1">
    <citation type="submission" date="2025-08" db="UniProtKB">
        <authorList>
            <consortium name="RefSeq"/>
        </authorList>
    </citation>
    <scope>IDENTIFICATION</scope>
</reference>
<keyword evidence="7" id="KW-0106">Calcium</keyword>
<evidence type="ECO:0000313" key="21">
    <source>
        <dbReference type="RefSeq" id="XP_023575870.1"/>
    </source>
</evidence>
<keyword evidence="11" id="KW-1015">Disulfide bond</keyword>
<dbReference type="OrthoDB" id="1100386at2759"/>
<name>A0A6P6EU64_OCTDE</name>
<dbReference type="SUPFAM" id="SSF81321">
    <property type="entry name" value="Family A G protein-coupled receptor-like"/>
    <property type="match status" value="1"/>
</dbReference>
<dbReference type="FunFam" id="2.10.25.10:FF:000269">
    <property type="entry name" value="Adhesion G protein-coupled receptor E2"/>
    <property type="match status" value="1"/>
</dbReference>
<evidence type="ECO:0000256" key="6">
    <source>
        <dbReference type="ARBA" id="ARBA00022737"/>
    </source>
</evidence>
<dbReference type="CDD" id="cd15438">
    <property type="entry name" value="7tmB2_CD97"/>
    <property type="match status" value="1"/>
</dbReference>
<keyword evidence="12" id="KW-0325">Glycoprotein</keyword>
<dbReference type="CDD" id="cd00054">
    <property type="entry name" value="EGF_CA"/>
    <property type="match status" value="3"/>
</dbReference>
<evidence type="ECO:0000256" key="12">
    <source>
        <dbReference type="ARBA" id="ARBA00023180"/>
    </source>
</evidence>
<keyword evidence="20" id="KW-1185">Reference proteome</keyword>
<dbReference type="GO" id="GO:0004930">
    <property type="term" value="F:G protein-coupled receptor activity"/>
    <property type="evidence" value="ECO:0007669"/>
    <property type="project" value="InterPro"/>
</dbReference>
<accession>A0A6P6EU64</accession>
<evidence type="ECO:0000256" key="1">
    <source>
        <dbReference type="ARBA" id="ARBA00004651"/>
    </source>
</evidence>
<dbReference type="InterPro" id="IPR000152">
    <property type="entry name" value="EGF-type_Asp/Asn_hydroxyl_site"/>
</dbReference>
<keyword evidence="5 16" id="KW-0732">Signal</keyword>
<evidence type="ECO:0000256" key="9">
    <source>
        <dbReference type="ARBA" id="ARBA00022989"/>
    </source>
</evidence>
<keyword evidence="6" id="KW-0677">Repeat</keyword>
<protein>
    <submittedName>
        <fullName evidence="21">CD97 antigen isoform X1</fullName>
    </submittedName>
</protein>
<dbReference type="InterPro" id="IPR000742">
    <property type="entry name" value="EGF"/>
</dbReference>
<dbReference type="GO" id="GO:0005886">
    <property type="term" value="C:plasma membrane"/>
    <property type="evidence" value="ECO:0007669"/>
    <property type="project" value="UniProtKB-SubCell"/>
</dbReference>
<dbReference type="InterPro" id="IPR018097">
    <property type="entry name" value="EGF_Ca-bd_CS"/>
</dbReference>
<evidence type="ECO:0000256" key="5">
    <source>
        <dbReference type="ARBA" id="ARBA00022729"/>
    </source>
</evidence>
<feature type="transmembrane region" description="Helical" evidence="15">
    <location>
        <begin position="667"/>
        <end position="686"/>
    </location>
</feature>
<dbReference type="InterPro" id="IPR046338">
    <property type="entry name" value="GAIN_dom_sf"/>
</dbReference>